<feature type="region of interest" description="Disordered" evidence="1">
    <location>
        <begin position="1"/>
        <end position="20"/>
    </location>
</feature>
<evidence type="ECO:0000313" key="3">
    <source>
        <dbReference type="Proteomes" id="UP001148786"/>
    </source>
</evidence>
<reference evidence="2" key="1">
    <citation type="submission" date="2022-07" db="EMBL/GenBank/DDBJ databases">
        <title>Genome Sequence of Agrocybe chaxingu.</title>
        <authorList>
            <person name="Buettner E."/>
        </authorList>
    </citation>
    <scope>NUCLEOTIDE SEQUENCE</scope>
    <source>
        <strain evidence="2">MP-N11</strain>
    </source>
</reference>
<dbReference type="AlphaFoldDB" id="A0A9W8JVE4"/>
<dbReference type="EMBL" id="JANKHO010003254">
    <property type="protein sequence ID" value="KAJ3484980.1"/>
    <property type="molecule type" value="Genomic_DNA"/>
</dbReference>
<protein>
    <submittedName>
        <fullName evidence="2">Uncharacterized protein</fullName>
    </submittedName>
</protein>
<accession>A0A9W8JVE4</accession>
<sequence length="115" mass="12019">MVGHKASSHSSASPSPPSVLPLRLPCLRSARLSSRTNFVAEFNYVLGRSLAIETGSTILNGGATFTENGSSFNVHNELEVEGKTGAETAAILEGWVGETKEGLAANWVVDSVTCA</sequence>
<keyword evidence="3" id="KW-1185">Reference proteome</keyword>
<name>A0A9W8JVE4_9AGAR</name>
<proteinExistence type="predicted"/>
<dbReference type="OrthoDB" id="3018247at2759"/>
<organism evidence="2 3">
    <name type="scientific">Agrocybe chaxingu</name>
    <dbReference type="NCBI Taxonomy" id="84603"/>
    <lineage>
        <taxon>Eukaryota</taxon>
        <taxon>Fungi</taxon>
        <taxon>Dikarya</taxon>
        <taxon>Basidiomycota</taxon>
        <taxon>Agaricomycotina</taxon>
        <taxon>Agaricomycetes</taxon>
        <taxon>Agaricomycetidae</taxon>
        <taxon>Agaricales</taxon>
        <taxon>Agaricineae</taxon>
        <taxon>Strophariaceae</taxon>
        <taxon>Agrocybe</taxon>
    </lineage>
</organism>
<evidence type="ECO:0000313" key="2">
    <source>
        <dbReference type="EMBL" id="KAJ3484980.1"/>
    </source>
</evidence>
<evidence type="ECO:0000256" key="1">
    <source>
        <dbReference type="SAM" id="MobiDB-lite"/>
    </source>
</evidence>
<gene>
    <name evidence="2" type="ORF">NLJ89_g11940</name>
</gene>
<dbReference type="Proteomes" id="UP001148786">
    <property type="component" value="Unassembled WGS sequence"/>
</dbReference>
<comment type="caution">
    <text evidence="2">The sequence shown here is derived from an EMBL/GenBank/DDBJ whole genome shotgun (WGS) entry which is preliminary data.</text>
</comment>